<dbReference type="Proteomes" id="UP000095287">
    <property type="component" value="Unplaced"/>
</dbReference>
<proteinExistence type="predicted"/>
<dbReference type="WBParaSite" id="L893_g8636.t1">
    <property type="protein sequence ID" value="L893_g8636.t1"/>
    <property type="gene ID" value="L893_g8636"/>
</dbReference>
<organism evidence="1 2">
    <name type="scientific">Steinernema glaseri</name>
    <dbReference type="NCBI Taxonomy" id="37863"/>
    <lineage>
        <taxon>Eukaryota</taxon>
        <taxon>Metazoa</taxon>
        <taxon>Ecdysozoa</taxon>
        <taxon>Nematoda</taxon>
        <taxon>Chromadorea</taxon>
        <taxon>Rhabditida</taxon>
        <taxon>Tylenchina</taxon>
        <taxon>Panagrolaimomorpha</taxon>
        <taxon>Strongyloidoidea</taxon>
        <taxon>Steinernematidae</taxon>
        <taxon>Steinernema</taxon>
    </lineage>
</organism>
<reference evidence="2" key="1">
    <citation type="submission" date="2016-11" db="UniProtKB">
        <authorList>
            <consortium name="WormBaseParasite"/>
        </authorList>
    </citation>
    <scope>IDENTIFICATION</scope>
</reference>
<dbReference type="AlphaFoldDB" id="A0A1I8AS87"/>
<keyword evidence="1" id="KW-1185">Reference proteome</keyword>
<protein>
    <submittedName>
        <fullName evidence="2">Uncharacterized protein</fullName>
    </submittedName>
</protein>
<accession>A0A1I8AS87</accession>
<evidence type="ECO:0000313" key="1">
    <source>
        <dbReference type="Proteomes" id="UP000095287"/>
    </source>
</evidence>
<sequence>MCSASLITSPPQCLKQKPQNSVVVKAIKVGRGGHEPIGRTFVSFIITSHTSGVGSDQFSYFRSGLYDCLC</sequence>
<name>A0A1I8AS87_9BILA</name>
<evidence type="ECO:0000313" key="2">
    <source>
        <dbReference type="WBParaSite" id="L893_g8636.t1"/>
    </source>
</evidence>